<organism evidence="1 2">
    <name type="scientific">Corallincola holothuriorum</name>
    <dbReference type="NCBI Taxonomy" id="2282215"/>
    <lineage>
        <taxon>Bacteria</taxon>
        <taxon>Pseudomonadati</taxon>
        <taxon>Pseudomonadota</taxon>
        <taxon>Gammaproteobacteria</taxon>
        <taxon>Alteromonadales</taxon>
        <taxon>Psychromonadaceae</taxon>
        <taxon>Corallincola</taxon>
    </lineage>
</organism>
<dbReference type="Proteomes" id="UP000252558">
    <property type="component" value="Unassembled WGS sequence"/>
</dbReference>
<evidence type="ECO:0000313" key="2">
    <source>
        <dbReference type="Proteomes" id="UP000252558"/>
    </source>
</evidence>
<dbReference type="AlphaFoldDB" id="A0A368MXX4"/>
<proteinExistence type="predicted"/>
<keyword evidence="2" id="KW-1185">Reference proteome</keyword>
<evidence type="ECO:0000313" key="1">
    <source>
        <dbReference type="EMBL" id="RCU42866.1"/>
    </source>
</evidence>
<reference evidence="1 2" key="1">
    <citation type="submission" date="2018-07" db="EMBL/GenBank/DDBJ databases">
        <title>Corallincola holothuriorum sp. nov., a new facultative anaerobe isolated from sea cucumber Apostichopus japonicus.</title>
        <authorList>
            <person name="Xia H."/>
        </authorList>
    </citation>
    <scope>NUCLEOTIDE SEQUENCE [LARGE SCALE GENOMIC DNA]</scope>
    <source>
        <strain evidence="1 2">C4</strain>
    </source>
</reference>
<gene>
    <name evidence="1" type="ORF">DU002_19200</name>
</gene>
<protein>
    <submittedName>
        <fullName evidence="1">Uncharacterized protein</fullName>
    </submittedName>
</protein>
<accession>A0A368MXX4</accession>
<dbReference type="EMBL" id="QPID01000023">
    <property type="protein sequence ID" value="RCU42866.1"/>
    <property type="molecule type" value="Genomic_DNA"/>
</dbReference>
<comment type="caution">
    <text evidence="1">The sequence shown here is derived from an EMBL/GenBank/DDBJ whole genome shotgun (WGS) entry which is preliminary data.</text>
</comment>
<sequence>MGYTFSKVEQRHSVSCSIFVVSLNELDNRVVSSRSKAKLFVVAFFLFSLGEKIEMRGLLLLLLYSGGISATLAPNTRIKNKLHGYVTGSL</sequence>
<name>A0A368MXX4_9GAMM</name>